<feature type="transmembrane region" description="Helical" evidence="7">
    <location>
        <begin position="193"/>
        <end position="213"/>
    </location>
</feature>
<name>F2UW83_ACTVI</name>
<feature type="transmembrane region" description="Helical" evidence="7">
    <location>
        <begin position="166"/>
        <end position="186"/>
    </location>
</feature>
<feature type="binding site" evidence="5">
    <location>
        <position position="122"/>
    </location>
    <ligand>
        <name>Zn(2+)</name>
        <dbReference type="ChEBI" id="CHEBI:29105"/>
    </ligand>
</feature>
<dbReference type="Proteomes" id="UP000004668">
    <property type="component" value="Unassembled WGS sequence"/>
</dbReference>
<dbReference type="eggNOG" id="COG1272">
    <property type="taxonomic scope" value="Bacteria"/>
</dbReference>
<dbReference type="EMBL" id="ACRE02000028">
    <property type="protein sequence ID" value="EGE39336.1"/>
    <property type="molecule type" value="Genomic_DNA"/>
</dbReference>
<feature type="transmembrane region" description="Helical" evidence="7">
    <location>
        <begin position="100"/>
        <end position="121"/>
    </location>
</feature>
<dbReference type="GO" id="GO:0046872">
    <property type="term" value="F:metal ion binding"/>
    <property type="evidence" value="ECO:0007669"/>
    <property type="project" value="UniProtKB-KW"/>
</dbReference>
<dbReference type="HOGENOM" id="CLU_051078_2_2_11"/>
<evidence type="ECO:0000256" key="6">
    <source>
        <dbReference type="SAM" id="MobiDB-lite"/>
    </source>
</evidence>
<feature type="compositionally biased region" description="Polar residues" evidence="6">
    <location>
        <begin position="43"/>
        <end position="58"/>
    </location>
</feature>
<evidence type="ECO:0000256" key="2">
    <source>
        <dbReference type="ARBA" id="ARBA00022692"/>
    </source>
</evidence>
<evidence type="ECO:0000256" key="7">
    <source>
        <dbReference type="SAM" id="Phobius"/>
    </source>
</evidence>
<sequence length="277" mass="29826">MPRHIASRIATTTTYAHVTYGVVRFSIDPFPPHTTQKDAHAMSPTSPSTSQAPRRSASMSAKGVIASVKPRLRGWIHAGTAPLALAACIVLTVLAPGAGLKWACAVYLTCSLLLFANSGVYHIGTGHWPAKVAATLRRIDHANIYLLIAGTYTPLSAALLPTRTATLVLGIVWAGAAIGTATNLLWMHAPRWFTTALYVILGWVAIWFLPQFWRAGGPAIVWLLVAGGVTYTLGAVVYARKTPDPSPRWFGFHEIFHVCTVAAWACQCVACFLAVLR</sequence>
<dbReference type="PANTHER" id="PTHR20855">
    <property type="entry name" value="ADIPOR/PROGESTIN RECEPTOR-RELATED"/>
    <property type="match status" value="1"/>
</dbReference>
<protein>
    <submittedName>
        <fullName evidence="8">Hemolysin III family channel protein</fullName>
    </submittedName>
</protein>
<evidence type="ECO:0000256" key="3">
    <source>
        <dbReference type="ARBA" id="ARBA00022989"/>
    </source>
</evidence>
<feature type="transmembrane region" description="Helical" evidence="7">
    <location>
        <begin position="219"/>
        <end position="239"/>
    </location>
</feature>
<keyword evidence="3 7" id="KW-1133">Transmembrane helix</keyword>
<comment type="subcellular location">
    <subcellularLocation>
        <location evidence="1">Membrane</location>
        <topology evidence="1">Multi-pass membrane protein</topology>
    </subcellularLocation>
</comment>
<feature type="binding site" evidence="5">
    <location>
        <position position="257"/>
    </location>
    <ligand>
        <name>Zn(2+)</name>
        <dbReference type="ChEBI" id="CHEBI:29105"/>
    </ligand>
</feature>
<keyword evidence="5" id="KW-0479">Metal-binding</keyword>
<proteinExistence type="predicted"/>
<reference evidence="9" key="1">
    <citation type="submission" date="2010-02" db="EMBL/GenBank/DDBJ databases">
        <title>The Genome Sequence of Prevotella oris strain C735.</title>
        <authorList>
            <consortium name="The Broad Institute Genome Sequencing Platform"/>
            <person name="Ward D."/>
            <person name="Feldgarden M."/>
            <person name="Earl A."/>
            <person name="Young S.K."/>
            <person name="Zeng Q."/>
            <person name="Koehrsen M."/>
            <person name="Alvarado L."/>
            <person name="Berlin A."/>
            <person name="Bochicchio J."/>
            <person name="Borenstein D."/>
            <person name="Chapman S.B."/>
            <person name="Chen Z."/>
            <person name="Engels R."/>
            <person name="Freedman E."/>
            <person name="Gellesch M."/>
            <person name="Goldberg J."/>
            <person name="Griggs A."/>
            <person name="Gujja S."/>
            <person name="Heilman E."/>
            <person name="Heiman D."/>
            <person name="Hepburn T."/>
            <person name="Howarth C."/>
            <person name="Jen D."/>
            <person name="Larson L."/>
            <person name="Mehta T."/>
            <person name="Park D."/>
            <person name="Pearson M."/>
            <person name="Roberts A."/>
            <person name="Saif S."/>
            <person name="Shea T."/>
            <person name="Shenoy N."/>
            <person name="Sisk P."/>
            <person name="Stolte C."/>
            <person name="Sykes S."/>
            <person name="Thomson T."/>
            <person name="Walk T."/>
            <person name="White J."/>
            <person name="Yandava C."/>
            <person name="Sibley C.D."/>
            <person name="Field T.R."/>
            <person name="Grinwis M."/>
            <person name="Eshaghurshan C.S."/>
            <person name="Surette M.G."/>
            <person name="Haas B."/>
            <person name="Nusbaum C."/>
            <person name="Birren B."/>
        </authorList>
    </citation>
    <scope>NUCLEOTIDE SEQUENCE [LARGE SCALE GENOMIC DNA]</scope>
    <source>
        <strain evidence="9">C505</strain>
    </source>
</reference>
<feature type="transmembrane region" description="Helical" evidence="7">
    <location>
        <begin position="251"/>
        <end position="276"/>
    </location>
</feature>
<dbReference type="Pfam" id="PF03006">
    <property type="entry name" value="HlyIII"/>
    <property type="match status" value="1"/>
</dbReference>
<reference evidence="8 9" key="2">
    <citation type="submission" date="2011-10" db="EMBL/GenBank/DDBJ databases">
        <title>The Genome Sequence of Actinomyces viscosus C505.</title>
        <authorList>
            <consortium name="The Broad Institute Genome Sequencing Platform"/>
            <consortium name="The Broad Institute Genome Sequencing Center for Infectious Disease"/>
            <person name="Earl A."/>
            <person name="Ward D."/>
            <person name="Feldgarden M."/>
            <person name="Gevers D."/>
            <person name="Sibley C.D."/>
            <person name="Field T.R."/>
            <person name="Grinwis M."/>
            <person name="Eshaghurshan C.S."/>
            <person name="Surette M.G."/>
            <person name="Young S.K."/>
            <person name="Zeng Q."/>
            <person name="Gargeya S."/>
            <person name="Fitzgerald M."/>
            <person name="Haas B."/>
            <person name="Abouelleil A."/>
            <person name="Alvarado L."/>
            <person name="Arachchi H.M."/>
            <person name="Berlin A."/>
            <person name="Brown A."/>
            <person name="Chapman S.B."/>
            <person name="Chen Z."/>
            <person name="Dunbar C."/>
            <person name="Freedman E."/>
            <person name="Gearin G."/>
            <person name="Goldberg J."/>
            <person name="Griggs A."/>
            <person name="Gujja S."/>
            <person name="Heiman D."/>
            <person name="Howarth C."/>
            <person name="Larson L."/>
            <person name="Lui A."/>
            <person name="MacDonald P.J.P."/>
            <person name="Montmayeur A."/>
            <person name="Murphy C."/>
            <person name="Neiman D."/>
            <person name="Pearson M."/>
            <person name="Priest M."/>
            <person name="Roberts A."/>
            <person name="Saif S."/>
            <person name="Shea T."/>
            <person name="Shenoy N."/>
            <person name="Sisk P."/>
            <person name="Stolte C."/>
            <person name="Sykes S."/>
            <person name="Wortman J."/>
            <person name="Nusbaum C."/>
            <person name="Birren B."/>
        </authorList>
    </citation>
    <scope>NUCLEOTIDE SEQUENCE [LARGE SCALE GENOMIC DNA]</scope>
    <source>
        <strain evidence="8 9">C505</strain>
    </source>
</reference>
<dbReference type="AlphaFoldDB" id="F2UW83"/>
<keyword evidence="2 7" id="KW-0812">Transmembrane</keyword>
<keyword evidence="4 7" id="KW-0472">Membrane</keyword>
<evidence type="ECO:0000256" key="5">
    <source>
        <dbReference type="PIRSR" id="PIRSR604254-1"/>
    </source>
</evidence>
<evidence type="ECO:0000313" key="8">
    <source>
        <dbReference type="EMBL" id="EGE39336.1"/>
    </source>
</evidence>
<feature type="transmembrane region" description="Helical" evidence="7">
    <location>
        <begin position="75"/>
        <end position="94"/>
    </location>
</feature>
<keyword evidence="5" id="KW-0862">Zinc</keyword>
<dbReference type="PANTHER" id="PTHR20855:SF3">
    <property type="entry name" value="LD03007P"/>
    <property type="match status" value="1"/>
</dbReference>
<organism evidence="8 9">
    <name type="scientific">Actinomyces viscosus C505</name>
    <dbReference type="NCBI Taxonomy" id="562973"/>
    <lineage>
        <taxon>Bacteria</taxon>
        <taxon>Bacillati</taxon>
        <taxon>Actinomycetota</taxon>
        <taxon>Actinomycetes</taxon>
        <taxon>Actinomycetales</taxon>
        <taxon>Actinomycetaceae</taxon>
        <taxon>Actinomyces</taxon>
    </lineage>
</organism>
<feature type="transmembrane region" description="Helical" evidence="7">
    <location>
        <begin position="142"/>
        <end position="160"/>
    </location>
</feature>
<dbReference type="GO" id="GO:0016020">
    <property type="term" value="C:membrane"/>
    <property type="evidence" value="ECO:0007669"/>
    <property type="project" value="UniProtKB-SubCell"/>
</dbReference>
<evidence type="ECO:0000256" key="1">
    <source>
        <dbReference type="ARBA" id="ARBA00004141"/>
    </source>
</evidence>
<comment type="caution">
    <text evidence="8">The sequence shown here is derived from an EMBL/GenBank/DDBJ whole genome shotgun (WGS) entry which is preliminary data.</text>
</comment>
<feature type="binding site" evidence="5">
    <location>
        <position position="253"/>
    </location>
    <ligand>
        <name>Zn(2+)</name>
        <dbReference type="ChEBI" id="CHEBI:29105"/>
    </ligand>
</feature>
<accession>F2UW83</accession>
<gene>
    <name evidence="8" type="ORF">HMPREF0059_00686</name>
</gene>
<dbReference type="InterPro" id="IPR004254">
    <property type="entry name" value="AdipoR/HlyIII-related"/>
</dbReference>
<evidence type="ECO:0000256" key="4">
    <source>
        <dbReference type="ARBA" id="ARBA00023136"/>
    </source>
</evidence>
<evidence type="ECO:0000313" key="9">
    <source>
        <dbReference type="Proteomes" id="UP000004668"/>
    </source>
</evidence>
<feature type="region of interest" description="Disordered" evidence="6">
    <location>
        <begin position="34"/>
        <end position="58"/>
    </location>
</feature>